<name>A0A7T2S455_DELAC</name>
<accession>A0A7T2S455</accession>
<dbReference type="RefSeq" id="WP_183021854.1">
    <property type="nucleotide sequence ID" value="NZ_CP065668.1"/>
</dbReference>
<dbReference type="InterPro" id="IPR036388">
    <property type="entry name" value="WH-like_DNA-bd_sf"/>
</dbReference>
<comment type="similarity">
    <text evidence="1">Belongs to the LysR transcriptional regulatory family.</text>
</comment>
<dbReference type="Gene3D" id="3.40.190.10">
    <property type="entry name" value="Periplasmic binding protein-like II"/>
    <property type="match status" value="2"/>
</dbReference>
<dbReference type="EMBL" id="CP065668">
    <property type="protein sequence ID" value="QPS08596.1"/>
    <property type="molecule type" value="Genomic_DNA"/>
</dbReference>
<dbReference type="AlphaFoldDB" id="A0A7T2S455"/>
<dbReference type="PANTHER" id="PTHR30118:SF15">
    <property type="entry name" value="TRANSCRIPTIONAL REGULATORY PROTEIN"/>
    <property type="match status" value="1"/>
</dbReference>
<keyword evidence="2" id="KW-0805">Transcription regulation</keyword>
<dbReference type="GO" id="GO:0003700">
    <property type="term" value="F:DNA-binding transcription factor activity"/>
    <property type="evidence" value="ECO:0007669"/>
    <property type="project" value="InterPro"/>
</dbReference>
<feature type="domain" description="HTH lysR-type" evidence="5">
    <location>
        <begin position="20"/>
        <end position="77"/>
    </location>
</feature>
<dbReference type="InterPro" id="IPR000847">
    <property type="entry name" value="LysR_HTH_N"/>
</dbReference>
<keyword evidence="3" id="KW-0238">DNA-binding</keyword>
<dbReference type="CDD" id="cd08417">
    <property type="entry name" value="PBP2_Nitroaromatics_like"/>
    <property type="match status" value="1"/>
</dbReference>
<evidence type="ECO:0000256" key="4">
    <source>
        <dbReference type="ARBA" id="ARBA00023163"/>
    </source>
</evidence>
<dbReference type="SUPFAM" id="SSF53850">
    <property type="entry name" value="Periplasmic binding protein-like II"/>
    <property type="match status" value="1"/>
</dbReference>
<dbReference type="InterPro" id="IPR037402">
    <property type="entry name" value="YidZ_PBP2"/>
</dbReference>
<proteinExistence type="inferred from homology"/>
<dbReference type="Pfam" id="PF00126">
    <property type="entry name" value="HTH_1"/>
    <property type="match status" value="1"/>
</dbReference>
<dbReference type="PANTHER" id="PTHR30118">
    <property type="entry name" value="HTH-TYPE TRANSCRIPTIONAL REGULATOR LEUO-RELATED"/>
    <property type="match status" value="1"/>
</dbReference>
<reference evidence="6 7" key="1">
    <citation type="submission" date="2020-12" db="EMBL/GenBank/DDBJ databases">
        <title>FDA dAtabase for Regulatory Grade micrObial Sequences (FDA-ARGOS): Supporting development and validation of Infectious Disease Dx tests.</title>
        <authorList>
            <person name="Sproer C."/>
            <person name="Gronow S."/>
            <person name="Severitt S."/>
            <person name="Schroder I."/>
            <person name="Tallon L."/>
            <person name="Sadzewicz L."/>
            <person name="Zhao X."/>
            <person name="Boylan J."/>
            <person name="Ott S."/>
            <person name="Bowen H."/>
            <person name="Vavikolanu K."/>
            <person name="Mehta A."/>
            <person name="Aluvathingal J."/>
            <person name="Nadendla S."/>
            <person name="Lowell S."/>
            <person name="Myers T."/>
            <person name="Yan Y."/>
            <person name="Sichtig H."/>
        </authorList>
    </citation>
    <scope>NUCLEOTIDE SEQUENCE [LARGE SCALE GENOMIC DNA]</scope>
    <source>
        <strain evidence="6 7">FDAARGOS_909</strain>
    </source>
</reference>
<dbReference type="SUPFAM" id="SSF46785">
    <property type="entry name" value="Winged helix' DNA-binding domain"/>
    <property type="match status" value="1"/>
</dbReference>
<evidence type="ECO:0000313" key="6">
    <source>
        <dbReference type="EMBL" id="QPS08596.1"/>
    </source>
</evidence>
<dbReference type="InterPro" id="IPR050389">
    <property type="entry name" value="LysR-type_TF"/>
</dbReference>
<dbReference type="GO" id="GO:0003677">
    <property type="term" value="F:DNA binding"/>
    <property type="evidence" value="ECO:0007669"/>
    <property type="project" value="UniProtKB-KW"/>
</dbReference>
<dbReference type="Pfam" id="PF03466">
    <property type="entry name" value="LysR_substrate"/>
    <property type="match status" value="1"/>
</dbReference>
<keyword evidence="4" id="KW-0804">Transcription</keyword>
<dbReference type="PROSITE" id="PS50931">
    <property type="entry name" value="HTH_LYSR"/>
    <property type="match status" value="1"/>
</dbReference>
<evidence type="ECO:0000259" key="5">
    <source>
        <dbReference type="PROSITE" id="PS50931"/>
    </source>
</evidence>
<dbReference type="InterPro" id="IPR036390">
    <property type="entry name" value="WH_DNA-bd_sf"/>
</dbReference>
<evidence type="ECO:0000256" key="2">
    <source>
        <dbReference type="ARBA" id="ARBA00023015"/>
    </source>
</evidence>
<sequence>MNSIQHADGAPRAPVNLRSIDLNLLVIFEALVEERSVGKAAARLGITSSAVSHALRRLRTQFNDPLLLRTAEGMAPTPEAVRLARSFRKAFSEIESAIEVSKGFDPATARRNFHLRLSDYVGVLLLPQLCIHLRAVAPGISLSVQSFDGRQPSDRVEYEGVEIRLSVSRGRSVLSASRRLLDDQWMVLMRKDHPAAAAPLTLEKYLEQGHLKVTGVGSSIVDELLAERGLARRVMFQVPTWLGMVPVIESTDLVAAMPAHWMHSVLSGSNCVARPMPLPELALSIDAVWHPRNDHDAGHKWFRELIHQIFQEAYSKSLLQQRLDRAGTRNNA</sequence>
<dbReference type="Proteomes" id="UP000594778">
    <property type="component" value="Chromosome"/>
</dbReference>
<protein>
    <submittedName>
        <fullName evidence="6">LysR family transcriptional regulator</fullName>
    </submittedName>
</protein>
<dbReference type="Gene3D" id="1.10.10.10">
    <property type="entry name" value="Winged helix-like DNA-binding domain superfamily/Winged helix DNA-binding domain"/>
    <property type="match status" value="1"/>
</dbReference>
<evidence type="ECO:0000313" key="7">
    <source>
        <dbReference type="Proteomes" id="UP000594778"/>
    </source>
</evidence>
<gene>
    <name evidence="6" type="ORF">I6G66_00530</name>
</gene>
<dbReference type="InterPro" id="IPR005119">
    <property type="entry name" value="LysR_subst-bd"/>
</dbReference>
<evidence type="ECO:0000256" key="1">
    <source>
        <dbReference type="ARBA" id="ARBA00009437"/>
    </source>
</evidence>
<organism evidence="6 7">
    <name type="scientific">Delftia acidovorans</name>
    <name type="common">Pseudomonas acidovorans</name>
    <name type="synonym">Comamonas acidovorans</name>
    <dbReference type="NCBI Taxonomy" id="80866"/>
    <lineage>
        <taxon>Bacteria</taxon>
        <taxon>Pseudomonadati</taxon>
        <taxon>Pseudomonadota</taxon>
        <taxon>Betaproteobacteria</taxon>
        <taxon>Burkholderiales</taxon>
        <taxon>Comamonadaceae</taxon>
        <taxon>Delftia</taxon>
    </lineage>
</organism>
<evidence type="ECO:0000256" key="3">
    <source>
        <dbReference type="ARBA" id="ARBA00023125"/>
    </source>
</evidence>